<reference evidence="1" key="1">
    <citation type="submission" date="2021-03" db="EMBL/GenBank/DDBJ databases">
        <title>Evolutionary innovations through gain and loss of genes in the ectomycorrhizal Boletales.</title>
        <authorList>
            <person name="Wu G."/>
            <person name="Miyauchi S."/>
            <person name="Morin E."/>
            <person name="Yang Z.-L."/>
            <person name="Xu J."/>
            <person name="Martin F.M."/>
        </authorList>
    </citation>
    <scope>NUCLEOTIDE SEQUENCE</scope>
    <source>
        <strain evidence="1">BR01</strain>
    </source>
</reference>
<organism evidence="1 2">
    <name type="scientific">Boletus reticuloceps</name>
    <dbReference type="NCBI Taxonomy" id="495285"/>
    <lineage>
        <taxon>Eukaryota</taxon>
        <taxon>Fungi</taxon>
        <taxon>Dikarya</taxon>
        <taxon>Basidiomycota</taxon>
        <taxon>Agaricomycotina</taxon>
        <taxon>Agaricomycetes</taxon>
        <taxon>Agaricomycetidae</taxon>
        <taxon>Boletales</taxon>
        <taxon>Boletineae</taxon>
        <taxon>Boletaceae</taxon>
        <taxon>Boletoideae</taxon>
        <taxon>Boletus</taxon>
    </lineage>
</organism>
<accession>A0A8I2YYV7</accession>
<name>A0A8I2YYV7_9AGAM</name>
<dbReference type="AlphaFoldDB" id="A0A8I2YYV7"/>
<gene>
    <name evidence="1" type="ORF">JVT61DRAFT_8293</name>
</gene>
<comment type="caution">
    <text evidence="1">The sequence shown here is derived from an EMBL/GenBank/DDBJ whole genome shotgun (WGS) entry which is preliminary data.</text>
</comment>
<dbReference type="EMBL" id="JAGFBS010000003">
    <property type="protein sequence ID" value="KAG6380202.1"/>
    <property type="molecule type" value="Genomic_DNA"/>
</dbReference>
<sequence>MAFACMGPYGGHCPQVLFLSSHDLSNGMPTFELLESTSLTICTDQSSHRPHAVRSADTGLSQKHLEYDFSIDGSRELILAGFILAYILLASPRHSITYKECGSHSVWEETECNLSLYAGLSLSDPKGQVFVNACIRHPDLMAMLRKGANARVIRSSSVVWTSRRRHARSRSALAGMPWEKTTDVASLSDSALEDAQPSGWARTKIADCMQVVVVDTGKGTMSDFVRQVYRVGNKAELYDALKGPYEAAGELEAFKEVTPEIVLDNYYPSLWGDSFGANAS</sequence>
<protein>
    <submittedName>
        <fullName evidence="1">Uncharacterized protein</fullName>
    </submittedName>
</protein>
<evidence type="ECO:0000313" key="1">
    <source>
        <dbReference type="EMBL" id="KAG6380202.1"/>
    </source>
</evidence>
<dbReference type="Proteomes" id="UP000683000">
    <property type="component" value="Unassembled WGS sequence"/>
</dbReference>
<evidence type="ECO:0000313" key="2">
    <source>
        <dbReference type="Proteomes" id="UP000683000"/>
    </source>
</evidence>
<dbReference type="OrthoDB" id="2851073at2759"/>
<keyword evidence="2" id="KW-1185">Reference proteome</keyword>
<proteinExistence type="predicted"/>